<protein>
    <recommendedName>
        <fullName evidence="5">Arsenite methyltransferase</fullName>
        <ecNumber evidence="4">2.1.1.137</ecNumber>
    </recommendedName>
</protein>
<dbReference type="CDD" id="cd02440">
    <property type="entry name" value="AdoMet_MTases"/>
    <property type="match status" value="1"/>
</dbReference>
<evidence type="ECO:0000256" key="4">
    <source>
        <dbReference type="ARBA" id="ARBA00034521"/>
    </source>
</evidence>
<dbReference type="NCBIfam" id="NF008823">
    <property type="entry name" value="PRK11873.1"/>
    <property type="match status" value="1"/>
</dbReference>
<evidence type="ECO:0000256" key="7">
    <source>
        <dbReference type="ARBA" id="ARBA00047943"/>
    </source>
</evidence>
<dbReference type="GO" id="GO:0008168">
    <property type="term" value="F:methyltransferase activity"/>
    <property type="evidence" value="ECO:0007669"/>
    <property type="project" value="UniProtKB-KW"/>
</dbReference>
<dbReference type="InterPro" id="IPR025714">
    <property type="entry name" value="Methyltranfer_dom"/>
</dbReference>
<evidence type="ECO:0000256" key="5">
    <source>
        <dbReference type="ARBA" id="ARBA00034545"/>
    </source>
</evidence>
<comment type="catalytic activity">
    <reaction evidence="7">
        <text>arsenic triglutathione + 2 [thioredoxin]-dithiol + 2 S-adenosyl-L-methionine + H2O = dimethylarsinous acid + 2 [thioredoxin]-disulfide + 3 glutathione + 2 S-adenosyl-L-homocysteine + 2 H(+)</text>
        <dbReference type="Rhea" id="RHEA:69464"/>
        <dbReference type="Rhea" id="RHEA-COMP:10698"/>
        <dbReference type="Rhea" id="RHEA-COMP:10700"/>
        <dbReference type="ChEBI" id="CHEBI:15377"/>
        <dbReference type="ChEBI" id="CHEBI:15378"/>
        <dbReference type="ChEBI" id="CHEBI:23808"/>
        <dbReference type="ChEBI" id="CHEBI:29950"/>
        <dbReference type="ChEBI" id="CHEBI:50058"/>
        <dbReference type="ChEBI" id="CHEBI:57856"/>
        <dbReference type="ChEBI" id="CHEBI:57925"/>
        <dbReference type="ChEBI" id="CHEBI:59789"/>
        <dbReference type="ChEBI" id="CHEBI:183640"/>
        <dbReference type="EC" id="2.1.1.137"/>
    </reaction>
</comment>
<evidence type="ECO:0000313" key="10">
    <source>
        <dbReference type="EMBL" id="MFH8550673.1"/>
    </source>
</evidence>
<comment type="catalytic activity">
    <reaction evidence="8">
        <text>arsenic triglutathione + 3 [thioredoxin]-dithiol + 3 S-adenosyl-L-methionine = trimethylarsine + 3 [thioredoxin]-disulfide + 3 glutathione + 3 S-adenosyl-L-homocysteine + 3 H(+)</text>
        <dbReference type="Rhea" id="RHEA:69432"/>
        <dbReference type="Rhea" id="RHEA-COMP:10698"/>
        <dbReference type="Rhea" id="RHEA-COMP:10700"/>
        <dbReference type="ChEBI" id="CHEBI:15378"/>
        <dbReference type="ChEBI" id="CHEBI:27130"/>
        <dbReference type="ChEBI" id="CHEBI:29950"/>
        <dbReference type="ChEBI" id="CHEBI:50058"/>
        <dbReference type="ChEBI" id="CHEBI:57856"/>
        <dbReference type="ChEBI" id="CHEBI:57925"/>
        <dbReference type="ChEBI" id="CHEBI:59789"/>
        <dbReference type="ChEBI" id="CHEBI:183640"/>
        <dbReference type="EC" id="2.1.1.137"/>
    </reaction>
</comment>
<dbReference type="Proteomes" id="UP001610818">
    <property type="component" value="Unassembled WGS sequence"/>
</dbReference>
<dbReference type="PANTHER" id="PTHR43675:SF8">
    <property type="entry name" value="ARSENITE METHYLTRANSFERASE"/>
    <property type="match status" value="1"/>
</dbReference>
<evidence type="ECO:0000256" key="8">
    <source>
        <dbReference type="ARBA" id="ARBA00048428"/>
    </source>
</evidence>
<name>A0ABW7R067_9ACTN</name>
<evidence type="ECO:0000256" key="3">
    <source>
        <dbReference type="ARBA" id="ARBA00034487"/>
    </source>
</evidence>
<comment type="caution">
    <text evidence="10">The sequence shown here is derived from an EMBL/GenBank/DDBJ whole genome shotgun (WGS) entry which is preliminary data.</text>
</comment>
<evidence type="ECO:0000313" key="11">
    <source>
        <dbReference type="Proteomes" id="UP001610818"/>
    </source>
</evidence>
<gene>
    <name evidence="10" type="primary">arsM</name>
    <name evidence="10" type="ORF">ACH4F9_37350</name>
</gene>
<accession>A0ABW7R067</accession>
<reference evidence="10 11" key="1">
    <citation type="submission" date="2024-10" db="EMBL/GenBank/DDBJ databases">
        <title>The Natural Products Discovery Center: Release of the First 8490 Sequenced Strains for Exploring Actinobacteria Biosynthetic Diversity.</title>
        <authorList>
            <person name="Kalkreuter E."/>
            <person name="Kautsar S.A."/>
            <person name="Yang D."/>
            <person name="Bader C.D."/>
            <person name="Teijaro C.N."/>
            <person name="Fluegel L."/>
            <person name="Davis C.M."/>
            <person name="Simpson J.R."/>
            <person name="Lauterbach L."/>
            <person name="Steele A.D."/>
            <person name="Gui C."/>
            <person name="Meng S."/>
            <person name="Li G."/>
            <person name="Viehrig K."/>
            <person name="Ye F."/>
            <person name="Su P."/>
            <person name="Kiefer A.F."/>
            <person name="Nichols A."/>
            <person name="Cepeda A.J."/>
            <person name="Yan W."/>
            <person name="Fan B."/>
            <person name="Jiang Y."/>
            <person name="Adhikari A."/>
            <person name="Zheng C.-J."/>
            <person name="Schuster L."/>
            <person name="Cowan T.M."/>
            <person name="Smanski M.J."/>
            <person name="Chevrette M.G."/>
            <person name="De Carvalho L.P.S."/>
            <person name="Shen B."/>
        </authorList>
    </citation>
    <scope>NUCLEOTIDE SEQUENCE [LARGE SCALE GENOMIC DNA]</scope>
    <source>
        <strain evidence="10 11">NPDC017990</strain>
    </source>
</reference>
<keyword evidence="11" id="KW-1185">Reference proteome</keyword>
<dbReference type="Pfam" id="PF13847">
    <property type="entry name" value="Methyltransf_31"/>
    <property type="match status" value="1"/>
</dbReference>
<proteinExistence type="inferred from homology"/>
<evidence type="ECO:0000256" key="1">
    <source>
        <dbReference type="ARBA" id="ARBA00022679"/>
    </source>
</evidence>
<dbReference type="GO" id="GO:0032259">
    <property type="term" value="P:methylation"/>
    <property type="evidence" value="ECO:0007669"/>
    <property type="project" value="UniProtKB-KW"/>
</dbReference>
<dbReference type="PANTHER" id="PTHR43675">
    <property type="entry name" value="ARSENITE METHYLTRANSFERASE"/>
    <property type="match status" value="1"/>
</dbReference>
<dbReference type="EMBL" id="JBIRGQ010000008">
    <property type="protein sequence ID" value="MFH8550673.1"/>
    <property type="molecule type" value="Genomic_DNA"/>
</dbReference>
<dbReference type="Gene3D" id="3.40.50.150">
    <property type="entry name" value="Vaccinia Virus protein VP39"/>
    <property type="match status" value="1"/>
</dbReference>
<dbReference type="SUPFAM" id="SSF53335">
    <property type="entry name" value="S-adenosyl-L-methionine-dependent methyltransferases"/>
    <property type="match status" value="1"/>
</dbReference>
<dbReference type="InterPro" id="IPR026669">
    <property type="entry name" value="Arsenite_MeTrfase-like"/>
</dbReference>
<dbReference type="InterPro" id="IPR029063">
    <property type="entry name" value="SAM-dependent_MTases_sf"/>
</dbReference>
<sequence length="272" mass="27972">MTQKAADVREAVRARYAAAAVKVSEGGAACCGSGGVEIDDNFGAGLYPDEERSGLPAEAVAASLGCGNPLVVADLREGERVLDLGSGGGIDVLLSARRVGATGKAYGLDMTEEMLALALANKEKAGALNVEFLKGDIEAVPLPAQTIDVVISNCVINLSVYKPAVFAEMFRVLTPGGRIGISDVVAEDELTPEQRAERGDYAGCIAGALSFAEYRDGLAAAGFTDITLTPTHQVADGMHSAIVRAVKPQSDVKTTALPGVEVTQEQGSACCG</sequence>
<keyword evidence="1" id="KW-0808">Transferase</keyword>
<evidence type="ECO:0000256" key="2">
    <source>
        <dbReference type="ARBA" id="ARBA00022691"/>
    </source>
</evidence>
<evidence type="ECO:0000259" key="9">
    <source>
        <dbReference type="Pfam" id="PF13847"/>
    </source>
</evidence>
<feature type="domain" description="Methyltransferase" evidence="9">
    <location>
        <begin position="76"/>
        <end position="211"/>
    </location>
</feature>
<dbReference type="EC" id="2.1.1.137" evidence="4"/>
<keyword evidence="2" id="KW-0949">S-adenosyl-L-methionine</keyword>
<organism evidence="10 11">
    <name type="scientific">Streptomyces longisporoflavus</name>
    <dbReference type="NCBI Taxonomy" id="28044"/>
    <lineage>
        <taxon>Bacteria</taxon>
        <taxon>Bacillati</taxon>
        <taxon>Actinomycetota</taxon>
        <taxon>Actinomycetes</taxon>
        <taxon>Kitasatosporales</taxon>
        <taxon>Streptomycetaceae</taxon>
        <taxon>Streptomyces</taxon>
    </lineage>
</organism>
<dbReference type="RefSeq" id="WP_397717243.1">
    <property type="nucleotide sequence ID" value="NZ_JBIRGN010000008.1"/>
</dbReference>
<comment type="catalytic activity">
    <reaction evidence="6">
        <text>arsenic triglutathione + [thioredoxin]-dithiol + S-adenosyl-L-methionine + 2 H2O = methylarsonous acid + [thioredoxin]-disulfide + 3 glutathione + S-adenosyl-L-homocysteine + H(+)</text>
        <dbReference type="Rhea" id="RHEA:69460"/>
        <dbReference type="Rhea" id="RHEA-COMP:10698"/>
        <dbReference type="Rhea" id="RHEA-COMP:10700"/>
        <dbReference type="ChEBI" id="CHEBI:15377"/>
        <dbReference type="ChEBI" id="CHEBI:15378"/>
        <dbReference type="ChEBI" id="CHEBI:17826"/>
        <dbReference type="ChEBI" id="CHEBI:29950"/>
        <dbReference type="ChEBI" id="CHEBI:50058"/>
        <dbReference type="ChEBI" id="CHEBI:57856"/>
        <dbReference type="ChEBI" id="CHEBI:57925"/>
        <dbReference type="ChEBI" id="CHEBI:59789"/>
        <dbReference type="ChEBI" id="CHEBI:183640"/>
        <dbReference type="EC" id="2.1.1.137"/>
    </reaction>
</comment>
<keyword evidence="10" id="KW-0489">Methyltransferase</keyword>
<evidence type="ECO:0000256" key="6">
    <source>
        <dbReference type="ARBA" id="ARBA00047941"/>
    </source>
</evidence>
<comment type="similarity">
    <text evidence="3">Belongs to the methyltransferase superfamily. Arsenite methyltransferase family.</text>
</comment>